<evidence type="ECO:0000256" key="1">
    <source>
        <dbReference type="ARBA" id="ARBA00004123"/>
    </source>
</evidence>
<dbReference type="InterPro" id="IPR009057">
    <property type="entry name" value="Homeodomain-like_sf"/>
</dbReference>
<dbReference type="GO" id="GO:0005634">
    <property type="term" value="C:nucleus"/>
    <property type="evidence" value="ECO:0007669"/>
    <property type="project" value="UniProtKB-SubCell"/>
</dbReference>
<protein>
    <recommendedName>
        <fullName evidence="4">Hyaluronidase</fullName>
        <ecNumber evidence="4">3.2.1.35</ecNumber>
    </recommendedName>
</protein>
<dbReference type="GO" id="GO:0030214">
    <property type="term" value="P:hyaluronan catabolic process"/>
    <property type="evidence" value="ECO:0007669"/>
    <property type="project" value="TreeGrafter"/>
</dbReference>
<dbReference type="InterPro" id="IPR018155">
    <property type="entry name" value="Hyaluronidase"/>
</dbReference>
<dbReference type="SUPFAM" id="SSF51445">
    <property type="entry name" value="(Trans)glycosidases"/>
    <property type="match status" value="1"/>
</dbReference>
<comment type="catalytic activity">
    <reaction evidence="4">
        <text>Random hydrolysis of (1-&gt;4)-linkages between N-acetyl-beta-D-glucosamine and D-glucuronate residues in hyaluronate.</text>
        <dbReference type="EC" id="3.2.1.35"/>
    </reaction>
</comment>
<keyword evidence="3" id="KW-1015">Disulfide bond</keyword>
<keyword evidence="5" id="KW-0732">Signal</keyword>
<keyword evidence="4" id="KW-0378">Hydrolase</keyword>
<dbReference type="InterPro" id="IPR055247">
    <property type="entry name" value="InsJ-like_HTH"/>
</dbReference>
<name>A0A016UJF2_9BILA</name>
<feature type="chain" id="PRO_5001492437" description="Hyaluronidase" evidence="5">
    <location>
        <begin position="19"/>
        <end position="168"/>
    </location>
</feature>
<dbReference type="Gene3D" id="3.20.20.70">
    <property type="entry name" value="Aldolase class I"/>
    <property type="match status" value="1"/>
</dbReference>
<accession>A0A016UJF2</accession>
<evidence type="ECO:0000256" key="2">
    <source>
        <dbReference type="ARBA" id="ARBA00008871"/>
    </source>
</evidence>
<evidence type="ECO:0000256" key="3">
    <source>
        <dbReference type="ARBA" id="ARBA00023157"/>
    </source>
</evidence>
<comment type="subcellular location">
    <subcellularLocation>
        <location evidence="1">Nucleus</location>
    </subcellularLocation>
</comment>
<dbReference type="InterPro" id="IPR017853">
    <property type="entry name" value="GH"/>
</dbReference>
<evidence type="ECO:0000313" key="7">
    <source>
        <dbReference type="EMBL" id="EYC15494.1"/>
    </source>
</evidence>
<dbReference type="PANTHER" id="PTHR11769:SF35">
    <property type="entry name" value="HYALURONIDASE"/>
    <property type="match status" value="1"/>
</dbReference>
<dbReference type="PANTHER" id="PTHR11769">
    <property type="entry name" value="HYALURONIDASE"/>
    <property type="match status" value="1"/>
</dbReference>
<dbReference type="Proteomes" id="UP000024635">
    <property type="component" value="Unassembled WGS sequence"/>
</dbReference>
<proteinExistence type="inferred from homology"/>
<dbReference type="OrthoDB" id="5796153at2759"/>
<dbReference type="InterPro" id="IPR013785">
    <property type="entry name" value="Aldolase_TIM"/>
</dbReference>
<comment type="similarity">
    <text evidence="2 4">Belongs to the glycosyl hydrolase 56 family.</text>
</comment>
<evidence type="ECO:0000256" key="4">
    <source>
        <dbReference type="RuleBase" id="RU610713"/>
    </source>
</evidence>
<evidence type="ECO:0000256" key="5">
    <source>
        <dbReference type="SAM" id="SignalP"/>
    </source>
</evidence>
<keyword evidence="8" id="KW-1185">Reference proteome</keyword>
<dbReference type="SUPFAM" id="SSF46689">
    <property type="entry name" value="Homeodomain-like"/>
    <property type="match status" value="1"/>
</dbReference>
<keyword evidence="4" id="KW-0326">Glycosidase</keyword>
<gene>
    <name evidence="7" type="primary">Acey_s0036.g3175</name>
    <name evidence="7" type="ORF">Y032_0036g3175</name>
</gene>
<dbReference type="AlphaFoldDB" id="A0A016UJF2"/>
<organism evidence="7 8">
    <name type="scientific">Ancylostoma ceylanicum</name>
    <dbReference type="NCBI Taxonomy" id="53326"/>
    <lineage>
        <taxon>Eukaryota</taxon>
        <taxon>Metazoa</taxon>
        <taxon>Ecdysozoa</taxon>
        <taxon>Nematoda</taxon>
        <taxon>Chromadorea</taxon>
        <taxon>Rhabditida</taxon>
        <taxon>Rhabditina</taxon>
        <taxon>Rhabditomorpha</taxon>
        <taxon>Strongyloidea</taxon>
        <taxon>Ancylostomatidae</taxon>
        <taxon>Ancylostomatinae</taxon>
        <taxon>Ancylostoma</taxon>
    </lineage>
</organism>
<evidence type="ECO:0000259" key="6">
    <source>
        <dbReference type="Pfam" id="PF13518"/>
    </source>
</evidence>
<feature type="domain" description="Insertion element IS150 protein InsJ-like helix-turn-helix" evidence="6">
    <location>
        <begin position="99"/>
        <end position="145"/>
    </location>
</feature>
<comment type="caution">
    <text evidence="7">The sequence shown here is derived from an EMBL/GenBank/DDBJ whole genome shotgun (WGS) entry which is preliminary data.</text>
</comment>
<dbReference type="GO" id="GO:0004415">
    <property type="term" value="F:hyalurononglucosaminidase activity"/>
    <property type="evidence" value="ECO:0007669"/>
    <property type="project" value="UniProtKB-UniRule"/>
</dbReference>
<reference evidence="8" key="1">
    <citation type="journal article" date="2015" name="Nat. Genet.">
        <title>The genome and transcriptome of the zoonotic hookworm Ancylostoma ceylanicum identify infection-specific gene families.</title>
        <authorList>
            <person name="Schwarz E.M."/>
            <person name="Hu Y."/>
            <person name="Antoshechkin I."/>
            <person name="Miller M.M."/>
            <person name="Sternberg P.W."/>
            <person name="Aroian R.V."/>
        </authorList>
    </citation>
    <scope>NUCLEOTIDE SEQUENCE</scope>
    <source>
        <strain evidence="8">HY135</strain>
    </source>
</reference>
<dbReference type="GO" id="GO:0005975">
    <property type="term" value="P:carbohydrate metabolic process"/>
    <property type="evidence" value="ECO:0007669"/>
    <property type="project" value="InterPro"/>
</dbReference>
<dbReference type="EC" id="3.2.1.35" evidence="4"/>
<dbReference type="Pfam" id="PF13518">
    <property type="entry name" value="HTH_28"/>
    <property type="match status" value="1"/>
</dbReference>
<feature type="signal peptide" evidence="5">
    <location>
        <begin position="1"/>
        <end position="18"/>
    </location>
</feature>
<sequence>MWLLLTFPLLLQWMRISAEDALPVYWNVPSASCKKMGVNIPLNEFEIIHNKGDEFLGEKIVIFYEKKFGKCPYYKDYDPKQPINGGLPQMTSLEDQITVVAMHKRGSSVSVISKALKLHREQVHQIISRFGETEGIENRPRGRPKVKLWVVFPVTLHVDHPVYDEGYD</sequence>
<dbReference type="EMBL" id="JARK01001372">
    <property type="protein sequence ID" value="EYC15494.1"/>
    <property type="molecule type" value="Genomic_DNA"/>
</dbReference>
<dbReference type="Pfam" id="PF01630">
    <property type="entry name" value="Glyco_hydro_56"/>
    <property type="match status" value="1"/>
</dbReference>
<evidence type="ECO:0000313" key="8">
    <source>
        <dbReference type="Proteomes" id="UP000024635"/>
    </source>
</evidence>